<keyword evidence="6" id="KW-1185">Reference proteome</keyword>
<dbReference type="Pfam" id="PF13424">
    <property type="entry name" value="TPR_12"/>
    <property type="match status" value="1"/>
</dbReference>
<keyword evidence="2 4" id="KW-0802">TPR repeat</keyword>
<reference evidence="6" key="3">
    <citation type="journal article" date="2014" name="Nature">
        <title>Elephant shark genome provides unique insights into gnathostome evolution.</title>
        <authorList>
            <consortium name="International Elephant Shark Genome Sequencing Consortium"/>
            <person name="Venkatesh B."/>
            <person name="Lee A.P."/>
            <person name="Ravi V."/>
            <person name="Maurya A.K."/>
            <person name="Lian M.M."/>
            <person name="Swann J.B."/>
            <person name="Ohta Y."/>
            <person name="Flajnik M.F."/>
            <person name="Sutoh Y."/>
            <person name="Kasahara M."/>
            <person name="Hoon S."/>
            <person name="Gangu V."/>
            <person name="Roy S.W."/>
            <person name="Irimia M."/>
            <person name="Korzh V."/>
            <person name="Kondrychyn I."/>
            <person name="Lim Z.W."/>
            <person name="Tay B.H."/>
            <person name="Tohari S."/>
            <person name="Kong K.W."/>
            <person name="Ho S."/>
            <person name="Lorente-Galdos B."/>
            <person name="Quilez J."/>
            <person name="Marques-Bonet T."/>
            <person name="Raney B.J."/>
            <person name="Ingham P.W."/>
            <person name="Tay A."/>
            <person name="Hillier L.W."/>
            <person name="Minx P."/>
            <person name="Boehm T."/>
            <person name="Wilson R.K."/>
            <person name="Brenner S."/>
            <person name="Warren W.C."/>
        </authorList>
    </citation>
    <scope>NUCLEOTIDE SEQUENCE [LARGE SCALE GENOMIC DNA]</scope>
</reference>
<evidence type="ECO:0000256" key="4">
    <source>
        <dbReference type="PROSITE-ProRule" id="PRU00339"/>
    </source>
</evidence>
<reference evidence="5" key="4">
    <citation type="submission" date="2025-08" db="UniProtKB">
        <authorList>
            <consortium name="Ensembl"/>
        </authorList>
    </citation>
    <scope>IDENTIFICATION</scope>
</reference>
<feature type="repeat" description="TPR" evidence="4">
    <location>
        <begin position="435"/>
        <end position="468"/>
    </location>
</feature>
<dbReference type="Proteomes" id="UP000314986">
    <property type="component" value="Unassembled WGS sequence"/>
</dbReference>
<keyword evidence="1" id="KW-0677">Repeat</keyword>
<dbReference type="PANTHER" id="PTHR10271">
    <property type="entry name" value="INTERFERON-INDUCED PROTEIN WITH TETRATRICOPEPTIDE REPEATS"/>
    <property type="match status" value="1"/>
</dbReference>
<dbReference type="InterPro" id="IPR019734">
    <property type="entry name" value="TPR_rpt"/>
</dbReference>
<dbReference type="GO" id="GO:0051607">
    <property type="term" value="P:defense response to virus"/>
    <property type="evidence" value="ECO:0007669"/>
    <property type="project" value="TreeGrafter"/>
</dbReference>
<dbReference type="STRING" id="7868.ENSCMIP00000045829"/>
<gene>
    <name evidence="5" type="primary">LOC103180776</name>
</gene>
<reference evidence="6" key="2">
    <citation type="journal article" date="2007" name="PLoS Biol.">
        <title>Survey sequencing and comparative analysis of the elephant shark (Callorhinchus milii) genome.</title>
        <authorList>
            <person name="Venkatesh B."/>
            <person name="Kirkness E.F."/>
            <person name="Loh Y.H."/>
            <person name="Halpern A.L."/>
            <person name="Lee A.P."/>
            <person name="Johnson J."/>
            <person name="Dandona N."/>
            <person name="Viswanathan L.D."/>
            <person name="Tay A."/>
            <person name="Venter J.C."/>
            <person name="Strausberg R.L."/>
            <person name="Brenner S."/>
        </authorList>
    </citation>
    <scope>NUCLEOTIDE SEQUENCE [LARGE SCALE GENOMIC DNA]</scope>
</reference>
<evidence type="ECO:0000256" key="1">
    <source>
        <dbReference type="ARBA" id="ARBA00022737"/>
    </source>
</evidence>
<dbReference type="FunFam" id="1.25.40.10:FF:000032">
    <property type="entry name" value="Interferon-induced protein with tetratricopeptide repeats 5"/>
    <property type="match status" value="1"/>
</dbReference>
<dbReference type="InterPro" id="IPR011990">
    <property type="entry name" value="TPR-like_helical_dom_sf"/>
</dbReference>
<dbReference type="GeneTree" id="ENSGT00950000182946"/>
<dbReference type="PROSITE" id="PS50005">
    <property type="entry name" value="TPR"/>
    <property type="match status" value="1"/>
</dbReference>
<dbReference type="GeneID" id="103180776"/>
<dbReference type="OMA" id="DHQVKDS"/>
<evidence type="ECO:0000256" key="3">
    <source>
        <dbReference type="ARBA" id="ARBA00038336"/>
    </source>
</evidence>
<name>A0A4W3JQR9_CALMI</name>
<dbReference type="SMART" id="SM00028">
    <property type="entry name" value="TPR"/>
    <property type="match status" value="5"/>
</dbReference>
<evidence type="ECO:0000313" key="6">
    <source>
        <dbReference type="Proteomes" id="UP000314986"/>
    </source>
</evidence>
<dbReference type="Gene3D" id="1.25.40.10">
    <property type="entry name" value="Tetratricopeptide repeat domain"/>
    <property type="match status" value="3"/>
</dbReference>
<sequence>MSNEPEGVLKAKLNDLECHFTWGFQEKEFSLDKMKLKLETLPEDFVQYKAMPYNQLAFVNHLQGDYREALRNLEKAEKILREDHPSEFGRSIVTYGNYAWVYYHRGQLTDAQTYLDKLEDIWSNQFPSRDAAQIPEVCGEKGWSLLNYSIGYYGEAEECFIQALEGDPLDTEWNLGLATVLWRKEAVSGVVGSCENSESVAQLRRVLLLDGNRAMAMMLLALRLQEFDQREEASALVENALRVSSDGSLAIRYAAKFYRKEDDVDKAIALLGRAMESAPHSSFLHHQMGLCYRSKFLTLDKDPVSNIPHAPVFQEKTECIQKSKFHFGKAFEQNPFFTIAKLDFANICVRNREYLEAEQIFTDLLRLESSHDANKQAVYLQYGLFQQNQKKSDSNAASLFLEGLKISKDTRSGKMCRVNLQRIAEKHDNNNSSDSKVFYFVGLMYQLDGETPKAIECLEKATKFDQHNEEYNNALIELCLSMQENNVLT</sequence>
<dbReference type="GO" id="GO:0005829">
    <property type="term" value="C:cytosol"/>
    <property type="evidence" value="ECO:0007669"/>
    <property type="project" value="TreeGrafter"/>
</dbReference>
<protein>
    <submittedName>
        <fullName evidence="5">Interferon-induced protein with tetratricopeptide repeats 5-like</fullName>
    </submittedName>
</protein>
<dbReference type="KEGG" id="cmk:103180776"/>
<organism evidence="5 6">
    <name type="scientific">Callorhinchus milii</name>
    <name type="common">Ghost shark</name>
    <dbReference type="NCBI Taxonomy" id="7868"/>
    <lineage>
        <taxon>Eukaryota</taxon>
        <taxon>Metazoa</taxon>
        <taxon>Chordata</taxon>
        <taxon>Craniata</taxon>
        <taxon>Vertebrata</taxon>
        <taxon>Chondrichthyes</taxon>
        <taxon>Holocephali</taxon>
        <taxon>Chimaeriformes</taxon>
        <taxon>Callorhinchidae</taxon>
        <taxon>Callorhinchus</taxon>
    </lineage>
</organism>
<dbReference type="PANTHER" id="PTHR10271:SF0">
    <property type="entry name" value="INTERFERON-INDUCED PROTEIN WITH TETRATRICOPEPTIDE REPEATS 5"/>
    <property type="match status" value="1"/>
</dbReference>
<dbReference type="Ensembl" id="ENSCMIT00000046482.1">
    <property type="protein sequence ID" value="ENSCMIP00000045829.1"/>
    <property type="gene ID" value="ENSCMIG00000018884.1"/>
</dbReference>
<reference evidence="6" key="1">
    <citation type="journal article" date="2006" name="Science">
        <title>Ancient noncoding elements conserved in the human genome.</title>
        <authorList>
            <person name="Venkatesh B."/>
            <person name="Kirkness E.F."/>
            <person name="Loh Y.H."/>
            <person name="Halpern A.L."/>
            <person name="Lee A.P."/>
            <person name="Johnson J."/>
            <person name="Dandona N."/>
            <person name="Viswanathan L.D."/>
            <person name="Tay A."/>
            <person name="Venter J.C."/>
            <person name="Strausberg R.L."/>
            <person name="Brenner S."/>
        </authorList>
    </citation>
    <scope>NUCLEOTIDE SEQUENCE [LARGE SCALE GENOMIC DNA]</scope>
</reference>
<comment type="similarity">
    <text evidence="3">Belongs to the IFIT family.</text>
</comment>
<dbReference type="OrthoDB" id="10043504at2759"/>
<evidence type="ECO:0000256" key="2">
    <source>
        <dbReference type="ARBA" id="ARBA00022803"/>
    </source>
</evidence>
<dbReference type="InParanoid" id="A0A4W3JQR9"/>
<reference evidence="5" key="5">
    <citation type="submission" date="2025-09" db="UniProtKB">
        <authorList>
            <consortium name="Ensembl"/>
        </authorList>
    </citation>
    <scope>IDENTIFICATION</scope>
</reference>
<accession>A0A4W3JQR9</accession>
<dbReference type="SUPFAM" id="SSF48452">
    <property type="entry name" value="TPR-like"/>
    <property type="match status" value="3"/>
</dbReference>
<dbReference type="AlphaFoldDB" id="A0A4W3JQR9"/>
<evidence type="ECO:0000313" key="5">
    <source>
        <dbReference type="Ensembl" id="ENSCMIP00000045829.1"/>
    </source>
</evidence>
<proteinExistence type="inferred from homology"/>